<proteinExistence type="predicted"/>
<dbReference type="Pfam" id="PF14464">
    <property type="entry name" value="Prok-JAB"/>
    <property type="match status" value="1"/>
</dbReference>
<evidence type="ECO:0000256" key="4">
    <source>
        <dbReference type="ARBA" id="ARBA00022833"/>
    </source>
</evidence>
<gene>
    <name evidence="7" type="ORF">C6I21_03795</name>
</gene>
<evidence type="ECO:0000256" key="2">
    <source>
        <dbReference type="ARBA" id="ARBA00022723"/>
    </source>
</evidence>
<keyword evidence="8" id="KW-1185">Reference proteome</keyword>
<dbReference type="Proteomes" id="UP000243650">
    <property type="component" value="Unassembled WGS sequence"/>
</dbReference>
<evidence type="ECO:0000256" key="1">
    <source>
        <dbReference type="ARBA" id="ARBA00022670"/>
    </source>
</evidence>
<dbReference type="AlphaFoldDB" id="A0A2P6MJN6"/>
<name>A0A2P6MJN6_ALKUR</name>
<organism evidence="7 8">
    <name type="scientific">Alkalicoccus urumqiensis</name>
    <name type="common">Bacillus urumqiensis</name>
    <dbReference type="NCBI Taxonomy" id="1548213"/>
    <lineage>
        <taxon>Bacteria</taxon>
        <taxon>Bacillati</taxon>
        <taxon>Bacillota</taxon>
        <taxon>Bacilli</taxon>
        <taxon>Bacillales</taxon>
        <taxon>Bacillaceae</taxon>
        <taxon>Alkalicoccus</taxon>
    </lineage>
</organism>
<dbReference type="GO" id="GO:0046872">
    <property type="term" value="F:metal ion binding"/>
    <property type="evidence" value="ECO:0007669"/>
    <property type="project" value="UniProtKB-KW"/>
</dbReference>
<evidence type="ECO:0000313" key="8">
    <source>
        <dbReference type="Proteomes" id="UP000243650"/>
    </source>
</evidence>
<keyword evidence="2" id="KW-0479">Metal-binding</keyword>
<dbReference type="Gene3D" id="3.40.140.10">
    <property type="entry name" value="Cytidine Deaminase, domain 2"/>
    <property type="match status" value="1"/>
</dbReference>
<accession>A0A2P6MJN6</accession>
<dbReference type="SUPFAM" id="SSF102712">
    <property type="entry name" value="JAB1/MPN domain"/>
    <property type="match status" value="1"/>
</dbReference>
<dbReference type="GO" id="GO:0006508">
    <property type="term" value="P:proteolysis"/>
    <property type="evidence" value="ECO:0007669"/>
    <property type="project" value="UniProtKB-KW"/>
</dbReference>
<keyword evidence="3" id="KW-0378">Hydrolase</keyword>
<feature type="domain" description="JAB" evidence="6">
    <location>
        <begin position="28"/>
        <end position="143"/>
    </location>
</feature>
<evidence type="ECO:0000256" key="3">
    <source>
        <dbReference type="ARBA" id="ARBA00022801"/>
    </source>
</evidence>
<comment type="caution">
    <text evidence="7">The sequence shown here is derived from an EMBL/GenBank/DDBJ whole genome shotgun (WGS) entry which is preliminary data.</text>
</comment>
<evidence type="ECO:0000259" key="6">
    <source>
        <dbReference type="Pfam" id="PF14464"/>
    </source>
</evidence>
<dbReference type="GO" id="GO:0008237">
    <property type="term" value="F:metallopeptidase activity"/>
    <property type="evidence" value="ECO:0007669"/>
    <property type="project" value="UniProtKB-KW"/>
</dbReference>
<evidence type="ECO:0000256" key="5">
    <source>
        <dbReference type="ARBA" id="ARBA00023049"/>
    </source>
</evidence>
<evidence type="ECO:0000313" key="7">
    <source>
        <dbReference type="EMBL" id="PRO66473.1"/>
    </source>
</evidence>
<protein>
    <recommendedName>
        <fullName evidence="6">JAB domain-containing protein</fullName>
    </recommendedName>
</protein>
<keyword evidence="4" id="KW-0862">Zinc</keyword>
<keyword evidence="5" id="KW-0482">Metalloprotease</keyword>
<reference evidence="7 8" key="1">
    <citation type="submission" date="2018-03" db="EMBL/GenBank/DDBJ databases">
        <title>Bacillus urumqiensis sp. nov., a moderately haloalkaliphilic bacterium isolated from a salt lake.</title>
        <authorList>
            <person name="Zhao B."/>
            <person name="Liao Z."/>
        </authorList>
    </citation>
    <scope>NUCLEOTIDE SEQUENCE [LARGE SCALE GENOMIC DNA]</scope>
    <source>
        <strain evidence="7 8">BZ-SZ-XJ18</strain>
    </source>
</reference>
<dbReference type="EMBL" id="PVNS01000003">
    <property type="protein sequence ID" value="PRO66473.1"/>
    <property type="molecule type" value="Genomic_DNA"/>
</dbReference>
<keyword evidence="1" id="KW-0645">Protease</keyword>
<dbReference type="InterPro" id="IPR028090">
    <property type="entry name" value="JAB_dom_prok"/>
</dbReference>
<dbReference type="OrthoDB" id="517279at2"/>
<sequence length="168" mass="19671">MKRYMMNDLIFAEQSQRFKVYIPGYLLIEIQKQCILAYPNETGGILAGKYSRELDCAYISELLKAPPGSKSGRTWFLRGIKGIKKKLDRLWNKKTYYLGEWHYHPDNSSTLSNQDIKQMFSISNNPNYKCPEPILFIVGGKQNSWEYSVYVFPQCEKYIHLNLVELHS</sequence>